<keyword evidence="1" id="KW-0472">Membrane</keyword>
<feature type="transmembrane region" description="Helical" evidence="1">
    <location>
        <begin position="198"/>
        <end position="217"/>
    </location>
</feature>
<dbReference type="Proteomes" id="UP000660110">
    <property type="component" value="Unassembled WGS sequence"/>
</dbReference>
<evidence type="ECO:0000313" key="3">
    <source>
        <dbReference type="EMBL" id="GGF28672.1"/>
    </source>
</evidence>
<dbReference type="PANTHER" id="PTHR43592">
    <property type="entry name" value="CAAX AMINO TERMINAL PROTEASE"/>
    <property type="match status" value="1"/>
</dbReference>
<keyword evidence="1" id="KW-0812">Transmembrane</keyword>
<evidence type="ECO:0000313" key="4">
    <source>
        <dbReference type="Proteomes" id="UP000660110"/>
    </source>
</evidence>
<feature type="transmembrane region" description="Helical" evidence="1">
    <location>
        <begin position="172"/>
        <end position="192"/>
    </location>
</feature>
<dbReference type="EMBL" id="BMEL01000004">
    <property type="protein sequence ID" value="GGF28672.1"/>
    <property type="molecule type" value="Genomic_DNA"/>
</dbReference>
<keyword evidence="1" id="KW-1133">Transmembrane helix</keyword>
<gene>
    <name evidence="3" type="ORF">GCM10010954_29680</name>
</gene>
<proteinExistence type="predicted"/>
<sequence>MQKNGMNNRVKGLAAIGFMLVIYYGIKFIAVNAALYDFLPINGKEIDMDWIRKMEHHFIQLLLAILLIVIFSRGKIQKWGFNFYNFKLSIKILKKFIFYYVVYFILISLMIQFFFYPDPSLNYSLTPINALGHLSFMWLVSGTSEEILFRGLIQTFLAVYLTNVYKIRGIELPLAGVVAALIFTLAHFHFSLFPFEVIHYNIPQLIMAFVLGIFYSITFHYTRSLLAPIIAHNLSNGTILLSTYILYLIK</sequence>
<protein>
    <recommendedName>
        <fullName evidence="2">CAAX prenyl protease 2/Lysostaphin resistance protein A-like domain-containing protein</fullName>
    </recommendedName>
</protein>
<feature type="domain" description="CAAX prenyl protease 2/Lysostaphin resistance protein A-like" evidence="2">
    <location>
        <begin position="131"/>
        <end position="237"/>
    </location>
</feature>
<dbReference type="InterPro" id="IPR003675">
    <property type="entry name" value="Rce1/LyrA-like_dom"/>
</dbReference>
<dbReference type="Pfam" id="PF02517">
    <property type="entry name" value="Rce1-like"/>
    <property type="match status" value="1"/>
</dbReference>
<feature type="transmembrane region" description="Helical" evidence="1">
    <location>
        <begin position="56"/>
        <end position="76"/>
    </location>
</feature>
<organism evidence="3 4">
    <name type="scientific">Halobacillus andaensis</name>
    <dbReference type="NCBI Taxonomy" id="1176239"/>
    <lineage>
        <taxon>Bacteria</taxon>
        <taxon>Bacillati</taxon>
        <taxon>Bacillota</taxon>
        <taxon>Bacilli</taxon>
        <taxon>Bacillales</taxon>
        <taxon>Bacillaceae</taxon>
        <taxon>Halobacillus</taxon>
    </lineage>
</organism>
<dbReference type="GO" id="GO:0004175">
    <property type="term" value="F:endopeptidase activity"/>
    <property type="evidence" value="ECO:0007669"/>
    <property type="project" value="UniProtKB-ARBA"/>
</dbReference>
<reference evidence="3" key="2">
    <citation type="submission" date="2020-09" db="EMBL/GenBank/DDBJ databases">
        <authorList>
            <person name="Sun Q."/>
            <person name="Zhou Y."/>
        </authorList>
    </citation>
    <scope>NUCLEOTIDE SEQUENCE</scope>
    <source>
        <strain evidence="3">CGMCC 1.12153</strain>
    </source>
</reference>
<evidence type="ECO:0000259" key="2">
    <source>
        <dbReference type="Pfam" id="PF02517"/>
    </source>
</evidence>
<evidence type="ECO:0000256" key="1">
    <source>
        <dbReference type="SAM" id="Phobius"/>
    </source>
</evidence>
<feature type="transmembrane region" description="Helical" evidence="1">
    <location>
        <begin position="229"/>
        <end position="249"/>
    </location>
</feature>
<reference evidence="3" key="1">
    <citation type="journal article" date="2014" name="Int. J. Syst. Evol. Microbiol.">
        <title>Complete genome sequence of Corynebacterium casei LMG S-19264T (=DSM 44701T), isolated from a smear-ripened cheese.</title>
        <authorList>
            <consortium name="US DOE Joint Genome Institute (JGI-PGF)"/>
            <person name="Walter F."/>
            <person name="Albersmeier A."/>
            <person name="Kalinowski J."/>
            <person name="Ruckert C."/>
        </authorList>
    </citation>
    <scope>NUCLEOTIDE SEQUENCE</scope>
    <source>
        <strain evidence="3">CGMCC 1.12153</strain>
    </source>
</reference>
<dbReference type="PANTHER" id="PTHR43592:SF15">
    <property type="entry name" value="CAAX AMINO TERMINAL PROTEASE FAMILY PROTEIN"/>
    <property type="match status" value="1"/>
</dbReference>
<dbReference type="RefSeq" id="WP_188378310.1">
    <property type="nucleotide sequence ID" value="NZ_BMEL01000004.1"/>
</dbReference>
<dbReference type="AlphaFoldDB" id="A0A917B6Y4"/>
<accession>A0A917B6Y4</accession>
<feature type="transmembrane region" description="Helical" evidence="1">
    <location>
        <begin position="97"/>
        <end position="116"/>
    </location>
</feature>
<feature type="transmembrane region" description="Helical" evidence="1">
    <location>
        <begin position="12"/>
        <end position="36"/>
    </location>
</feature>
<keyword evidence="4" id="KW-1185">Reference proteome</keyword>
<feature type="transmembrane region" description="Helical" evidence="1">
    <location>
        <begin position="147"/>
        <end position="165"/>
    </location>
</feature>
<dbReference type="GO" id="GO:0080120">
    <property type="term" value="P:CAAX-box protein maturation"/>
    <property type="evidence" value="ECO:0007669"/>
    <property type="project" value="UniProtKB-ARBA"/>
</dbReference>
<name>A0A917B6Y4_HALAA</name>
<comment type="caution">
    <text evidence="3">The sequence shown here is derived from an EMBL/GenBank/DDBJ whole genome shotgun (WGS) entry which is preliminary data.</text>
</comment>